<protein>
    <submittedName>
        <fullName evidence="1">Uncharacterized protein</fullName>
    </submittedName>
</protein>
<reference evidence="1 2" key="1">
    <citation type="submission" date="2023-01" db="EMBL/GenBank/DDBJ databases">
        <title>Complete genome sequence of Muricauda aquimarina strain IFOP_LL357.</title>
        <authorList>
            <person name="Gajardo G."/>
            <person name="Ueki S."/>
            <person name="Maruyama F."/>
        </authorList>
    </citation>
    <scope>NUCLEOTIDE SEQUENCE [LARGE SCALE GENOMIC DNA]</scope>
    <source>
        <strain evidence="1 2">IFOP_LL357</strain>
    </source>
</reference>
<evidence type="ECO:0000313" key="2">
    <source>
        <dbReference type="Proteomes" id="UP001330184"/>
    </source>
</evidence>
<keyword evidence="2" id="KW-1185">Reference proteome</keyword>
<dbReference type="EMBL" id="AP027268">
    <property type="protein sequence ID" value="BDW91989.1"/>
    <property type="molecule type" value="Genomic_DNA"/>
</dbReference>
<accession>A0AA48H7V8</accession>
<dbReference type="Proteomes" id="UP001330184">
    <property type="component" value="Chromosome"/>
</dbReference>
<proteinExistence type="predicted"/>
<evidence type="ECO:0000313" key="1">
    <source>
        <dbReference type="EMBL" id="BDW91989.1"/>
    </source>
</evidence>
<gene>
    <name evidence="1" type="ORF">MACH07_08210</name>
</gene>
<name>A0AA48H7V8_9FLAO</name>
<dbReference type="AlphaFoldDB" id="A0AA48H7V8"/>
<sequence length="84" mass="9389">MINNTINMKNRILAILAAPAAMPPNPKIPAIMANMIKVTVQRNIMIVFLRLMSDYLLISTVQISVGLEREFVAFGFNLDSKANR</sequence>
<organism evidence="1 2">
    <name type="scientific">Flagellimonas marinaquae</name>
    <dbReference type="NCBI Taxonomy" id="254955"/>
    <lineage>
        <taxon>Bacteria</taxon>
        <taxon>Pseudomonadati</taxon>
        <taxon>Bacteroidota</taxon>
        <taxon>Flavobacteriia</taxon>
        <taxon>Flavobacteriales</taxon>
        <taxon>Flavobacteriaceae</taxon>
        <taxon>Flagellimonas</taxon>
    </lineage>
</organism>